<dbReference type="Pfam" id="PF01478">
    <property type="entry name" value="Peptidase_A24"/>
    <property type="match status" value="1"/>
</dbReference>
<evidence type="ECO:0000259" key="8">
    <source>
        <dbReference type="Pfam" id="PF01478"/>
    </source>
</evidence>
<feature type="transmembrane region" description="Helical" evidence="7">
    <location>
        <begin position="71"/>
        <end position="90"/>
    </location>
</feature>
<feature type="domain" description="Prepilin peptidase A24 N-terminal" evidence="9">
    <location>
        <begin position="10"/>
        <end position="89"/>
    </location>
</feature>
<keyword evidence="4 7" id="KW-0812">Transmembrane</keyword>
<comment type="subcellular location">
    <subcellularLocation>
        <location evidence="1">Cell membrane</location>
        <topology evidence="1">Multi-pass membrane protein</topology>
    </subcellularLocation>
</comment>
<feature type="transmembrane region" description="Helical" evidence="7">
    <location>
        <begin position="6"/>
        <end position="28"/>
    </location>
</feature>
<dbReference type="Pfam" id="PF06750">
    <property type="entry name" value="A24_N_bact"/>
    <property type="match status" value="1"/>
</dbReference>
<gene>
    <name evidence="10" type="ORF">COV34_00210</name>
</gene>
<dbReference type="InterPro" id="IPR000045">
    <property type="entry name" value="Prepilin_IV_endopep_pep"/>
</dbReference>
<evidence type="ECO:0000256" key="6">
    <source>
        <dbReference type="ARBA" id="ARBA00023136"/>
    </source>
</evidence>
<feature type="transmembrane region" description="Helical" evidence="7">
    <location>
        <begin position="127"/>
        <end position="144"/>
    </location>
</feature>
<dbReference type="GO" id="GO:0006465">
    <property type="term" value="P:signal peptide processing"/>
    <property type="evidence" value="ECO:0007669"/>
    <property type="project" value="TreeGrafter"/>
</dbReference>
<proteinExistence type="inferred from homology"/>
<evidence type="ECO:0000259" key="9">
    <source>
        <dbReference type="Pfam" id="PF06750"/>
    </source>
</evidence>
<evidence type="ECO:0000256" key="7">
    <source>
        <dbReference type="SAM" id="Phobius"/>
    </source>
</evidence>
<dbReference type="InterPro" id="IPR010627">
    <property type="entry name" value="Prepilin_pept_A24_N"/>
</dbReference>
<feature type="transmembrane region" description="Helical" evidence="7">
    <location>
        <begin position="246"/>
        <end position="271"/>
    </location>
</feature>
<comment type="caution">
    <text evidence="10">The sequence shown here is derived from an EMBL/GenBank/DDBJ whole genome shotgun (WGS) entry which is preliminary data.</text>
</comment>
<feature type="transmembrane region" description="Helical" evidence="7">
    <location>
        <begin position="102"/>
        <end position="121"/>
    </location>
</feature>
<organism evidence="10 11">
    <name type="scientific">Candidatus Zambryskibacteria bacterium CG10_big_fil_rev_8_21_14_0_10_42_12</name>
    <dbReference type="NCBI Taxonomy" id="1975115"/>
    <lineage>
        <taxon>Bacteria</taxon>
        <taxon>Candidatus Zambryskiibacteriota</taxon>
    </lineage>
</organism>
<dbReference type="InterPro" id="IPR050882">
    <property type="entry name" value="Prepilin_peptidase/N-MTase"/>
</dbReference>
<keyword evidence="6 7" id="KW-0472">Membrane</keyword>
<evidence type="ECO:0000313" key="10">
    <source>
        <dbReference type="EMBL" id="PIR38850.1"/>
    </source>
</evidence>
<dbReference type="AlphaFoldDB" id="A0A2H0QX77"/>
<name>A0A2H0QX77_9BACT</name>
<evidence type="ECO:0008006" key="12">
    <source>
        <dbReference type="Google" id="ProtNLM"/>
    </source>
</evidence>
<feature type="transmembrane region" description="Helical" evidence="7">
    <location>
        <begin position="156"/>
        <end position="177"/>
    </location>
</feature>
<protein>
    <recommendedName>
        <fullName evidence="12">Prepilin peptidase</fullName>
    </recommendedName>
</protein>
<feature type="transmembrane region" description="Helical" evidence="7">
    <location>
        <begin position="197"/>
        <end position="225"/>
    </location>
</feature>
<evidence type="ECO:0000313" key="11">
    <source>
        <dbReference type="Proteomes" id="UP000231333"/>
    </source>
</evidence>
<keyword evidence="5 7" id="KW-1133">Transmembrane helix</keyword>
<evidence type="ECO:0000256" key="3">
    <source>
        <dbReference type="ARBA" id="ARBA00022475"/>
    </source>
</evidence>
<reference evidence="10 11" key="1">
    <citation type="submission" date="2017-09" db="EMBL/GenBank/DDBJ databases">
        <title>Depth-based differentiation of microbial function through sediment-hosted aquifers and enrichment of novel symbionts in the deep terrestrial subsurface.</title>
        <authorList>
            <person name="Probst A.J."/>
            <person name="Ladd B."/>
            <person name="Jarett J.K."/>
            <person name="Geller-Mcgrath D.E."/>
            <person name="Sieber C.M."/>
            <person name="Emerson J.B."/>
            <person name="Anantharaman K."/>
            <person name="Thomas B.C."/>
            <person name="Malmstrom R."/>
            <person name="Stieglmeier M."/>
            <person name="Klingl A."/>
            <person name="Woyke T."/>
            <person name="Ryan C.M."/>
            <person name="Banfield J.F."/>
        </authorList>
    </citation>
    <scope>NUCLEOTIDE SEQUENCE [LARGE SCALE GENOMIC DNA]</scope>
    <source>
        <strain evidence="10">CG10_big_fil_rev_8_21_14_0_10_42_12</strain>
    </source>
</reference>
<dbReference type="GO" id="GO:0004190">
    <property type="term" value="F:aspartic-type endopeptidase activity"/>
    <property type="evidence" value="ECO:0007669"/>
    <property type="project" value="InterPro"/>
</dbReference>
<dbReference type="EMBL" id="PCXL01000006">
    <property type="protein sequence ID" value="PIR38850.1"/>
    <property type="molecule type" value="Genomic_DNA"/>
</dbReference>
<dbReference type="GO" id="GO:0005886">
    <property type="term" value="C:plasma membrane"/>
    <property type="evidence" value="ECO:0007669"/>
    <property type="project" value="UniProtKB-SubCell"/>
</dbReference>
<dbReference type="PANTHER" id="PTHR30487:SF0">
    <property type="entry name" value="PREPILIN LEADER PEPTIDASE_N-METHYLTRANSFERASE-RELATED"/>
    <property type="match status" value="1"/>
</dbReference>
<keyword evidence="3" id="KW-1003">Cell membrane</keyword>
<dbReference type="Proteomes" id="UP000231333">
    <property type="component" value="Unassembled WGS sequence"/>
</dbReference>
<accession>A0A2H0QX77</accession>
<evidence type="ECO:0000256" key="1">
    <source>
        <dbReference type="ARBA" id="ARBA00004651"/>
    </source>
</evidence>
<feature type="domain" description="Prepilin type IV endopeptidase peptidase" evidence="8">
    <location>
        <begin position="112"/>
        <end position="219"/>
    </location>
</feature>
<evidence type="ECO:0000256" key="2">
    <source>
        <dbReference type="ARBA" id="ARBA00005801"/>
    </source>
</evidence>
<comment type="similarity">
    <text evidence="2">Belongs to the peptidase A24 family.</text>
</comment>
<sequence>MDYIYIYTVILGVIVGSFITALVSRYGVRSMLFGRSTCGACGAKLGVLDLIPVLSYMAMRGRCRHCKSRISIMYIFAEIFTAFVFVLTLKHVLPLGLPQGEALTLFTLYGLAFTCLIALSLYDFIHFIIPDGLVSGFIIFGYIARLYELDITGQGIALFDVYSGFLIAVPFLLIWIFSSGRWLGFGDVKLSLGIGGMLGIVSGISAVVLGVWIGAILSLLFLVFARGGFPFGIRKKHLTIKSEVPFGPFLALGVLLAFSLFPDIMGLSVYLQS</sequence>
<evidence type="ECO:0000256" key="5">
    <source>
        <dbReference type="ARBA" id="ARBA00022989"/>
    </source>
</evidence>
<dbReference type="Gene3D" id="1.20.120.1220">
    <property type="match status" value="1"/>
</dbReference>
<evidence type="ECO:0000256" key="4">
    <source>
        <dbReference type="ARBA" id="ARBA00022692"/>
    </source>
</evidence>
<dbReference type="PANTHER" id="PTHR30487">
    <property type="entry name" value="TYPE 4 PREPILIN-LIKE PROTEINS LEADER PEPTIDE-PROCESSING ENZYME"/>
    <property type="match status" value="1"/>
</dbReference>